<proteinExistence type="predicted"/>
<name>A0ACB8QV32_9AGAM</name>
<organism evidence="1 2">
    <name type="scientific">Vararia minispora EC-137</name>
    <dbReference type="NCBI Taxonomy" id="1314806"/>
    <lineage>
        <taxon>Eukaryota</taxon>
        <taxon>Fungi</taxon>
        <taxon>Dikarya</taxon>
        <taxon>Basidiomycota</taxon>
        <taxon>Agaricomycotina</taxon>
        <taxon>Agaricomycetes</taxon>
        <taxon>Russulales</taxon>
        <taxon>Lachnocladiaceae</taxon>
        <taxon>Vararia</taxon>
    </lineage>
</organism>
<sequence length="176" mass="19407">IFQRPKFCCCLPVRVCVIITSLFILILASLLSLILWFEVASTPTLTSRERGAFIGAGVVETLLAVICAIGFIGSIVRKQTFVNTYCIGLYVHFLVHLGVAAYLLTMLIRTSHTDRVVACQDAIQNPTTQQQCRDLLNLITGIFAGGASALLVLELYSAIVATRFVYSVREHKRVSR</sequence>
<dbReference type="EMBL" id="MU273483">
    <property type="protein sequence ID" value="KAI0035553.1"/>
    <property type="molecule type" value="Genomic_DNA"/>
</dbReference>
<comment type="caution">
    <text evidence="1">The sequence shown here is derived from an EMBL/GenBank/DDBJ whole genome shotgun (WGS) entry which is preliminary data.</text>
</comment>
<feature type="non-terminal residue" evidence="1">
    <location>
        <position position="1"/>
    </location>
</feature>
<protein>
    <submittedName>
        <fullName evidence="1">Uncharacterized protein</fullName>
    </submittedName>
</protein>
<evidence type="ECO:0000313" key="2">
    <source>
        <dbReference type="Proteomes" id="UP000814128"/>
    </source>
</evidence>
<gene>
    <name evidence="1" type="ORF">K488DRAFT_27857</name>
</gene>
<evidence type="ECO:0000313" key="1">
    <source>
        <dbReference type="EMBL" id="KAI0035553.1"/>
    </source>
</evidence>
<dbReference type="Proteomes" id="UP000814128">
    <property type="component" value="Unassembled WGS sequence"/>
</dbReference>
<feature type="non-terminal residue" evidence="1">
    <location>
        <position position="176"/>
    </location>
</feature>
<keyword evidence="2" id="KW-1185">Reference proteome</keyword>
<reference evidence="1" key="1">
    <citation type="submission" date="2021-02" db="EMBL/GenBank/DDBJ databases">
        <authorList>
            <consortium name="DOE Joint Genome Institute"/>
            <person name="Ahrendt S."/>
            <person name="Looney B.P."/>
            <person name="Miyauchi S."/>
            <person name="Morin E."/>
            <person name="Drula E."/>
            <person name="Courty P.E."/>
            <person name="Chicoki N."/>
            <person name="Fauchery L."/>
            <person name="Kohler A."/>
            <person name="Kuo A."/>
            <person name="Labutti K."/>
            <person name="Pangilinan J."/>
            <person name="Lipzen A."/>
            <person name="Riley R."/>
            <person name="Andreopoulos W."/>
            <person name="He G."/>
            <person name="Johnson J."/>
            <person name="Barry K.W."/>
            <person name="Grigoriev I.V."/>
            <person name="Nagy L."/>
            <person name="Hibbett D."/>
            <person name="Henrissat B."/>
            <person name="Matheny P.B."/>
            <person name="Labbe J."/>
            <person name="Martin F."/>
        </authorList>
    </citation>
    <scope>NUCLEOTIDE SEQUENCE</scope>
    <source>
        <strain evidence="1">EC-137</strain>
    </source>
</reference>
<reference evidence="1" key="2">
    <citation type="journal article" date="2022" name="New Phytol.">
        <title>Evolutionary transition to the ectomycorrhizal habit in the genomes of a hyperdiverse lineage of mushroom-forming fungi.</title>
        <authorList>
            <person name="Looney B."/>
            <person name="Miyauchi S."/>
            <person name="Morin E."/>
            <person name="Drula E."/>
            <person name="Courty P.E."/>
            <person name="Kohler A."/>
            <person name="Kuo A."/>
            <person name="LaButti K."/>
            <person name="Pangilinan J."/>
            <person name="Lipzen A."/>
            <person name="Riley R."/>
            <person name="Andreopoulos W."/>
            <person name="He G."/>
            <person name="Johnson J."/>
            <person name="Nolan M."/>
            <person name="Tritt A."/>
            <person name="Barry K.W."/>
            <person name="Grigoriev I.V."/>
            <person name="Nagy L.G."/>
            <person name="Hibbett D."/>
            <person name="Henrissat B."/>
            <person name="Matheny P.B."/>
            <person name="Labbe J."/>
            <person name="Martin F.M."/>
        </authorList>
    </citation>
    <scope>NUCLEOTIDE SEQUENCE</scope>
    <source>
        <strain evidence="1">EC-137</strain>
    </source>
</reference>
<accession>A0ACB8QV32</accession>